<gene>
    <name evidence="2" type="ORF">EZS26_002017</name>
</gene>
<reference evidence="2 3" key="1">
    <citation type="submission" date="2019-03" db="EMBL/GenBank/DDBJ databases">
        <title>Single cell metagenomics reveals metabolic interactions within the superorganism composed of flagellate Streblomastix strix and complex community of Bacteroidetes bacteria on its surface.</title>
        <authorList>
            <person name="Treitli S.C."/>
            <person name="Kolisko M."/>
            <person name="Husnik F."/>
            <person name="Keeling P."/>
            <person name="Hampl V."/>
        </authorList>
    </citation>
    <scope>NUCLEOTIDE SEQUENCE [LARGE SCALE GENOMIC DNA]</scope>
    <source>
        <strain evidence="2">St1</strain>
    </source>
</reference>
<dbReference type="EMBL" id="SNRX01000013">
    <property type="protein sequence ID" value="KAA6301854.1"/>
    <property type="molecule type" value="Genomic_DNA"/>
</dbReference>
<dbReference type="InterPro" id="IPR036457">
    <property type="entry name" value="PPM-type-like_dom_sf"/>
</dbReference>
<organism evidence="2 3">
    <name type="scientific">Candidatus Ordinivivax streblomastigis</name>
    <dbReference type="NCBI Taxonomy" id="2540710"/>
    <lineage>
        <taxon>Bacteria</taxon>
        <taxon>Pseudomonadati</taxon>
        <taxon>Bacteroidota</taxon>
        <taxon>Bacteroidia</taxon>
        <taxon>Bacteroidales</taxon>
        <taxon>Candidatus Ordinivivax</taxon>
    </lineage>
</organism>
<dbReference type="Proteomes" id="UP000324575">
    <property type="component" value="Unassembled WGS sequence"/>
</dbReference>
<dbReference type="Gene3D" id="3.60.40.10">
    <property type="entry name" value="PPM-type phosphatase domain"/>
    <property type="match status" value="1"/>
</dbReference>
<dbReference type="SUPFAM" id="SSF81606">
    <property type="entry name" value="PP2C-like"/>
    <property type="match status" value="1"/>
</dbReference>
<evidence type="ECO:0000259" key="1">
    <source>
        <dbReference type="Pfam" id="PF13672"/>
    </source>
</evidence>
<comment type="caution">
    <text evidence="2">The sequence shown here is derived from an EMBL/GenBank/DDBJ whole genome shotgun (WGS) entry which is preliminary data.</text>
</comment>
<dbReference type="Pfam" id="PF13672">
    <property type="entry name" value="PP2C_2"/>
    <property type="match status" value="1"/>
</dbReference>
<proteinExistence type="predicted"/>
<feature type="domain" description="PPM-type phosphatase" evidence="1">
    <location>
        <begin position="21"/>
        <end position="68"/>
    </location>
</feature>
<evidence type="ECO:0000313" key="3">
    <source>
        <dbReference type="Proteomes" id="UP000324575"/>
    </source>
</evidence>
<dbReference type="InterPro" id="IPR001932">
    <property type="entry name" value="PPM-type_phosphatase-like_dom"/>
</dbReference>
<protein>
    <recommendedName>
        <fullName evidence="1">PPM-type phosphatase domain-containing protein</fullName>
    </recommendedName>
</protein>
<accession>A0A5M8P0C7</accession>
<dbReference type="AlphaFoldDB" id="A0A5M8P0C7"/>
<sequence length="84" mass="8958">MLIDFNTDIFSTSDTGLVRKANEDSCGTAKTPNGYLCVVCDGMGGHAGGATASRIAVDCIIHFLSKEKYSDIRQAEKKQGKKAT</sequence>
<name>A0A5M8P0C7_9BACT</name>
<evidence type="ECO:0000313" key="2">
    <source>
        <dbReference type="EMBL" id="KAA6301854.1"/>
    </source>
</evidence>